<name>A0ABY7RWQ5_9FLAO</name>
<sequence length="94" mass="10723">MITHTLTIEDQSTETVLNKRKLFNYNAVNELAEYIEEFIINPTESSFTKYEFEHTNETFANILPDGISQISVVNQITPNTIELFNTSFGNGNSE</sequence>
<reference evidence="1 2" key="1">
    <citation type="submission" date="2023-01" db="EMBL/GenBank/DDBJ databases">
        <title>Psychroserpens ponticola sp. nov., isolated from seawater.</title>
        <authorList>
            <person name="Kristyanto S."/>
            <person name="Jung J."/>
            <person name="Kim J.M."/>
            <person name="Jeon C.O."/>
        </authorList>
    </citation>
    <scope>NUCLEOTIDE SEQUENCE [LARGE SCALE GENOMIC DNA]</scope>
    <source>
        <strain evidence="1 2">MSW6</strain>
    </source>
</reference>
<gene>
    <name evidence="1" type="ORF">MUN68_013715</name>
</gene>
<dbReference type="EMBL" id="CP116221">
    <property type="protein sequence ID" value="WCO01116.1"/>
    <property type="molecule type" value="Genomic_DNA"/>
</dbReference>
<organism evidence="1 2">
    <name type="scientific">Psychroserpens ponticola</name>
    <dbReference type="NCBI Taxonomy" id="2932268"/>
    <lineage>
        <taxon>Bacteria</taxon>
        <taxon>Pseudomonadati</taxon>
        <taxon>Bacteroidota</taxon>
        <taxon>Flavobacteriia</taxon>
        <taxon>Flavobacteriales</taxon>
        <taxon>Flavobacteriaceae</taxon>
        <taxon>Psychroserpens</taxon>
    </lineage>
</organism>
<evidence type="ECO:0000313" key="2">
    <source>
        <dbReference type="Proteomes" id="UP001202717"/>
    </source>
</evidence>
<protein>
    <submittedName>
        <fullName evidence="1">Uncharacterized protein</fullName>
    </submittedName>
</protein>
<keyword evidence="2" id="KW-1185">Reference proteome</keyword>
<dbReference type="RefSeq" id="WP_249996851.1">
    <property type="nucleotide sequence ID" value="NZ_CP116221.1"/>
</dbReference>
<accession>A0ABY7RWQ5</accession>
<proteinExistence type="predicted"/>
<dbReference type="Proteomes" id="UP001202717">
    <property type="component" value="Chromosome"/>
</dbReference>
<evidence type="ECO:0000313" key="1">
    <source>
        <dbReference type="EMBL" id="WCO01116.1"/>
    </source>
</evidence>